<evidence type="ECO:0000313" key="2">
    <source>
        <dbReference type="EMBL" id="PVH99018.1"/>
    </source>
</evidence>
<feature type="transmembrane region" description="Helical" evidence="1">
    <location>
        <begin position="30"/>
        <end position="47"/>
    </location>
</feature>
<keyword evidence="1" id="KW-1133">Transmembrane helix</keyword>
<protein>
    <submittedName>
        <fullName evidence="2">Uncharacterized protein</fullName>
    </submittedName>
</protein>
<dbReference type="AlphaFoldDB" id="A0A2V1DLV7"/>
<dbReference type="EMBL" id="KZ805401">
    <property type="protein sequence ID" value="PVH99018.1"/>
    <property type="molecule type" value="Genomic_DNA"/>
</dbReference>
<name>A0A2V1DLV7_9PLEO</name>
<keyword evidence="1" id="KW-0472">Membrane</keyword>
<gene>
    <name evidence="2" type="ORF">DM02DRAFT_23373</name>
</gene>
<accession>A0A2V1DLV7</accession>
<proteinExistence type="predicted"/>
<keyword evidence="1" id="KW-0812">Transmembrane</keyword>
<sequence length="57" mass="6798">MKIKRYHSNSYVFIRTRSFFSFGNTGGPCLFGYHVFFVCLFVIFVRVQHPSQLLFEK</sequence>
<keyword evidence="3" id="KW-1185">Reference proteome</keyword>
<dbReference type="Proteomes" id="UP000244855">
    <property type="component" value="Unassembled WGS sequence"/>
</dbReference>
<evidence type="ECO:0000313" key="3">
    <source>
        <dbReference type="Proteomes" id="UP000244855"/>
    </source>
</evidence>
<organism evidence="2 3">
    <name type="scientific">Periconia macrospinosa</name>
    <dbReference type="NCBI Taxonomy" id="97972"/>
    <lineage>
        <taxon>Eukaryota</taxon>
        <taxon>Fungi</taxon>
        <taxon>Dikarya</taxon>
        <taxon>Ascomycota</taxon>
        <taxon>Pezizomycotina</taxon>
        <taxon>Dothideomycetes</taxon>
        <taxon>Pleosporomycetidae</taxon>
        <taxon>Pleosporales</taxon>
        <taxon>Massarineae</taxon>
        <taxon>Periconiaceae</taxon>
        <taxon>Periconia</taxon>
    </lineage>
</organism>
<reference evidence="2 3" key="1">
    <citation type="journal article" date="2018" name="Sci. Rep.">
        <title>Comparative genomics provides insights into the lifestyle and reveals functional heterogeneity of dark septate endophytic fungi.</title>
        <authorList>
            <person name="Knapp D.G."/>
            <person name="Nemeth J.B."/>
            <person name="Barry K."/>
            <person name="Hainaut M."/>
            <person name="Henrissat B."/>
            <person name="Johnson J."/>
            <person name="Kuo A."/>
            <person name="Lim J.H.P."/>
            <person name="Lipzen A."/>
            <person name="Nolan M."/>
            <person name="Ohm R.A."/>
            <person name="Tamas L."/>
            <person name="Grigoriev I.V."/>
            <person name="Spatafora J.W."/>
            <person name="Nagy L.G."/>
            <person name="Kovacs G.M."/>
        </authorList>
    </citation>
    <scope>NUCLEOTIDE SEQUENCE [LARGE SCALE GENOMIC DNA]</scope>
    <source>
        <strain evidence="2 3">DSE2036</strain>
    </source>
</reference>
<evidence type="ECO:0000256" key="1">
    <source>
        <dbReference type="SAM" id="Phobius"/>
    </source>
</evidence>